<accession>A0ABW0ALL9</accession>
<name>A0ABW0ALL9_9ACTN</name>
<sequence>MLGTDLNGDRLTEAALYGTLPTTTGSPRSSSAGGRRADPVE</sequence>
<evidence type="ECO:0000313" key="3">
    <source>
        <dbReference type="Proteomes" id="UP001596160"/>
    </source>
</evidence>
<dbReference type="EMBL" id="JBHSKP010000012">
    <property type="protein sequence ID" value="MFC5153991.1"/>
    <property type="molecule type" value="Genomic_DNA"/>
</dbReference>
<comment type="caution">
    <text evidence="2">The sequence shown here is derived from an EMBL/GenBank/DDBJ whole genome shotgun (WGS) entry which is preliminary data.</text>
</comment>
<reference evidence="3" key="1">
    <citation type="journal article" date="2019" name="Int. J. Syst. Evol. Microbiol.">
        <title>The Global Catalogue of Microorganisms (GCM) 10K type strain sequencing project: providing services to taxonomists for standard genome sequencing and annotation.</title>
        <authorList>
            <consortium name="The Broad Institute Genomics Platform"/>
            <consortium name="The Broad Institute Genome Sequencing Center for Infectious Disease"/>
            <person name="Wu L."/>
            <person name="Ma J."/>
        </authorList>
    </citation>
    <scope>NUCLEOTIDE SEQUENCE [LARGE SCALE GENOMIC DNA]</scope>
    <source>
        <strain evidence="3">PCU 266</strain>
    </source>
</reference>
<keyword evidence="3" id="KW-1185">Reference proteome</keyword>
<evidence type="ECO:0000256" key="1">
    <source>
        <dbReference type="SAM" id="MobiDB-lite"/>
    </source>
</evidence>
<organism evidence="2 3">
    <name type="scientific">Streptomyces amakusaensis</name>
    <dbReference type="NCBI Taxonomy" id="67271"/>
    <lineage>
        <taxon>Bacteria</taxon>
        <taxon>Bacillati</taxon>
        <taxon>Actinomycetota</taxon>
        <taxon>Actinomycetes</taxon>
        <taxon>Kitasatosporales</taxon>
        <taxon>Streptomycetaceae</taxon>
        <taxon>Streptomyces</taxon>
    </lineage>
</organism>
<evidence type="ECO:0000313" key="2">
    <source>
        <dbReference type="EMBL" id="MFC5153991.1"/>
    </source>
</evidence>
<feature type="compositionally biased region" description="Low complexity" evidence="1">
    <location>
        <begin position="18"/>
        <end position="34"/>
    </location>
</feature>
<feature type="region of interest" description="Disordered" evidence="1">
    <location>
        <begin position="1"/>
        <end position="41"/>
    </location>
</feature>
<proteinExistence type="predicted"/>
<gene>
    <name evidence="2" type="ORF">ACFPRH_19855</name>
</gene>
<protein>
    <submittedName>
        <fullName evidence="2">Uncharacterized protein</fullName>
    </submittedName>
</protein>
<dbReference type="RefSeq" id="WP_344478776.1">
    <property type="nucleotide sequence ID" value="NZ_BAAASB010000010.1"/>
</dbReference>
<dbReference type="Proteomes" id="UP001596160">
    <property type="component" value="Unassembled WGS sequence"/>
</dbReference>